<evidence type="ECO:0000259" key="1">
    <source>
        <dbReference type="Pfam" id="PF09834"/>
    </source>
</evidence>
<dbReference type="RefSeq" id="WP_052094149.1">
    <property type="nucleotide sequence ID" value="NZ_JRQD01000005.1"/>
</dbReference>
<organism evidence="2 3">
    <name type="scientific">Methylophaga thiooxydans</name>
    <dbReference type="NCBI Taxonomy" id="392484"/>
    <lineage>
        <taxon>Bacteria</taxon>
        <taxon>Pseudomonadati</taxon>
        <taxon>Pseudomonadota</taxon>
        <taxon>Gammaproteobacteria</taxon>
        <taxon>Thiotrichales</taxon>
        <taxon>Piscirickettsiaceae</taxon>
        <taxon>Methylophaga</taxon>
    </lineage>
</organism>
<feature type="domain" description="DUF2061" evidence="1">
    <location>
        <begin position="1"/>
        <end position="52"/>
    </location>
</feature>
<accession>A0A0A0BE94</accession>
<sequence length="66" mass="7244">MTKTISFAVVHFCVAFTVGYVMTGSLLVGGAMALVEPTINTVAFYIHEKVWARTHAEPNMHYSPSL</sequence>
<dbReference type="EMBL" id="JRQD01000005">
    <property type="protein sequence ID" value="KGM06226.1"/>
    <property type="molecule type" value="Genomic_DNA"/>
</dbReference>
<comment type="caution">
    <text evidence="2">The sequence shown here is derived from an EMBL/GenBank/DDBJ whole genome shotgun (WGS) entry which is preliminary data.</text>
</comment>
<evidence type="ECO:0000313" key="2">
    <source>
        <dbReference type="EMBL" id="KGM06226.1"/>
    </source>
</evidence>
<name>A0A0A0BE94_9GAMM</name>
<evidence type="ECO:0000313" key="3">
    <source>
        <dbReference type="Proteomes" id="UP000029999"/>
    </source>
</evidence>
<protein>
    <submittedName>
        <fullName evidence="2">Membrane protein</fullName>
    </submittedName>
</protein>
<reference evidence="2 3" key="1">
    <citation type="submission" date="2014-09" db="EMBL/GenBank/DDBJ databases">
        <authorList>
            <person name="Grob C."/>
            <person name="Taubert M."/>
            <person name="Howat A.M."/>
            <person name="Burns O.J."/>
            <person name="Dixon J.L."/>
            <person name="Chen Y."/>
            <person name="Murrell J.C."/>
        </authorList>
    </citation>
    <scope>NUCLEOTIDE SEQUENCE [LARGE SCALE GENOMIC DNA]</scope>
    <source>
        <strain evidence="2">L4</strain>
    </source>
</reference>
<dbReference type="InterPro" id="IPR018638">
    <property type="entry name" value="DUF2061_membrane"/>
</dbReference>
<dbReference type="Pfam" id="PF09834">
    <property type="entry name" value="DUF2061"/>
    <property type="match status" value="1"/>
</dbReference>
<dbReference type="Proteomes" id="UP000029999">
    <property type="component" value="Unassembled WGS sequence"/>
</dbReference>
<dbReference type="AlphaFoldDB" id="A0A0A0BE94"/>
<dbReference type="STRING" id="392484.LP43_2099"/>
<proteinExistence type="predicted"/>
<gene>
    <name evidence="2" type="ORF">LP43_2099</name>
</gene>